<keyword evidence="2" id="KW-0732">Signal</keyword>
<proteinExistence type="predicted"/>
<evidence type="ECO:0000313" key="6">
    <source>
        <dbReference type="Proteomes" id="UP001500320"/>
    </source>
</evidence>
<dbReference type="InterPro" id="IPR008965">
    <property type="entry name" value="CBM2/CBM3_carb-bd_dom_sf"/>
</dbReference>
<feature type="domain" description="CBM3" evidence="3">
    <location>
        <begin position="29"/>
        <end position="177"/>
    </location>
</feature>
<evidence type="ECO:0000256" key="2">
    <source>
        <dbReference type="SAM" id="SignalP"/>
    </source>
</evidence>
<feature type="signal peptide" evidence="2">
    <location>
        <begin position="1"/>
        <end position="24"/>
    </location>
</feature>
<dbReference type="InterPro" id="IPR036966">
    <property type="entry name" value="CBM3_sf"/>
</dbReference>
<dbReference type="InterPro" id="IPR001956">
    <property type="entry name" value="CBM3"/>
</dbReference>
<dbReference type="SUPFAM" id="SSF49899">
    <property type="entry name" value="Concanavalin A-like lectins/glucanases"/>
    <property type="match status" value="1"/>
</dbReference>
<evidence type="ECO:0000259" key="3">
    <source>
        <dbReference type="PROSITE" id="PS51172"/>
    </source>
</evidence>
<dbReference type="SUPFAM" id="SSF49384">
    <property type="entry name" value="Carbohydrate-binding domain"/>
    <property type="match status" value="1"/>
</dbReference>
<dbReference type="Pfam" id="PF00942">
    <property type="entry name" value="CBM_3"/>
    <property type="match status" value="1"/>
</dbReference>
<protein>
    <submittedName>
        <fullName evidence="5">Cellulose binding domain-containing protein</fullName>
    </submittedName>
</protein>
<evidence type="ECO:0000256" key="1">
    <source>
        <dbReference type="SAM" id="MobiDB-lite"/>
    </source>
</evidence>
<dbReference type="PROSITE" id="PS51762">
    <property type="entry name" value="GH16_2"/>
    <property type="match status" value="1"/>
</dbReference>
<dbReference type="InterPro" id="IPR013320">
    <property type="entry name" value="ConA-like_dom_sf"/>
</dbReference>
<feature type="domain" description="GH16" evidence="4">
    <location>
        <begin position="182"/>
        <end position="437"/>
    </location>
</feature>
<evidence type="ECO:0000313" key="5">
    <source>
        <dbReference type="EMBL" id="GAA3125496.1"/>
    </source>
</evidence>
<dbReference type="InterPro" id="IPR000757">
    <property type="entry name" value="Beta-glucanase-like"/>
</dbReference>
<keyword evidence="6" id="KW-1185">Reference proteome</keyword>
<dbReference type="Proteomes" id="UP001500320">
    <property type="component" value="Unassembled WGS sequence"/>
</dbReference>
<dbReference type="RefSeq" id="WP_344857273.1">
    <property type="nucleotide sequence ID" value="NZ_BAAAUT010000009.1"/>
</dbReference>
<name>A0ABP6MVG6_9ACTN</name>
<dbReference type="Gene3D" id="2.60.120.200">
    <property type="match status" value="1"/>
</dbReference>
<feature type="chain" id="PRO_5046377140" evidence="2">
    <location>
        <begin position="25"/>
        <end position="463"/>
    </location>
</feature>
<accession>A0ABP6MVG6</accession>
<dbReference type="EMBL" id="BAAAUT010000009">
    <property type="protein sequence ID" value="GAA3125496.1"/>
    <property type="molecule type" value="Genomic_DNA"/>
</dbReference>
<dbReference type="Gene3D" id="2.60.40.710">
    <property type="entry name" value="Endoglucanase-like"/>
    <property type="match status" value="1"/>
</dbReference>
<evidence type="ECO:0000259" key="4">
    <source>
        <dbReference type="PROSITE" id="PS51762"/>
    </source>
</evidence>
<reference evidence="6" key="1">
    <citation type="journal article" date="2019" name="Int. J. Syst. Evol. Microbiol.">
        <title>The Global Catalogue of Microorganisms (GCM) 10K type strain sequencing project: providing services to taxonomists for standard genome sequencing and annotation.</title>
        <authorList>
            <consortium name="The Broad Institute Genomics Platform"/>
            <consortium name="The Broad Institute Genome Sequencing Center for Infectious Disease"/>
            <person name="Wu L."/>
            <person name="Ma J."/>
        </authorList>
    </citation>
    <scope>NUCLEOTIDE SEQUENCE [LARGE SCALE GENOMIC DNA]</scope>
    <source>
        <strain evidence="6">JCM 9373</strain>
    </source>
</reference>
<dbReference type="SMART" id="SM01067">
    <property type="entry name" value="CBM_3"/>
    <property type="match status" value="1"/>
</dbReference>
<dbReference type="CDD" id="cd00413">
    <property type="entry name" value="Glyco_hydrolase_16"/>
    <property type="match status" value="1"/>
</dbReference>
<gene>
    <name evidence="5" type="ORF">GCM10010466_15490</name>
</gene>
<sequence length="463" mass="49858">MPRRFLKVLLALALPVSLGGVALAVPASAAQSVRLQYRTSSTGATTAQAEPWFKLVNTGSAPLPLDQVKIRYYFRGETAYRFACSWAVVGCSTVTGRFAGLPSPVPTADRYLEVGFTSGTLAAGADTGDLQLRFHRADWQNFSQSDDYSFGARTSYADWDKVAVFVDGRLAWGVPAAGGGDPSQSPSPTPSGTPGTSQGTLFDDFSYTGSSDPRLAQRGWTVRSSAGGPGVPGAAWSPSAVTFPSAGGGQVLQLASSTDGTASGTVHAELSTASRKFFEGTYAARVRFSDAPVSGPDGEHVVQTFFTITPLARDLDPDYGELDFEYLPNGGWGEPGSILYTTSWETYRNDPWLAVNTHTEERASFAGWHDLVMQVSGGRIRYYVDGRLFADHGDIYYPETPMWLMFNQWFIDLQGGGAPRTYHQQVDWVYHSKGEVVPPAEVLDRVGAFRAASTSFTDTVPAP</sequence>
<feature type="region of interest" description="Disordered" evidence="1">
    <location>
        <begin position="176"/>
        <end position="204"/>
    </location>
</feature>
<dbReference type="PROSITE" id="PS51172">
    <property type="entry name" value="CBM3"/>
    <property type="match status" value="1"/>
</dbReference>
<comment type="caution">
    <text evidence="5">The sequence shown here is derived from an EMBL/GenBank/DDBJ whole genome shotgun (WGS) entry which is preliminary data.</text>
</comment>
<organism evidence="5 6">
    <name type="scientific">Planomonospora alba</name>
    <dbReference type="NCBI Taxonomy" id="161354"/>
    <lineage>
        <taxon>Bacteria</taxon>
        <taxon>Bacillati</taxon>
        <taxon>Actinomycetota</taxon>
        <taxon>Actinomycetes</taxon>
        <taxon>Streptosporangiales</taxon>
        <taxon>Streptosporangiaceae</taxon>
        <taxon>Planomonospora</taxon>
    </lineage>
</organism>